<evidence type="ECO:0000256" key="8">
    <source>
        <dbReference type="ARBA" id="ARBA00061004"/>
    </source>
</evidence>
<feature type="region of interest" description="Disordered" evidence="12">
    <location>
        <begin position="386"/>
        <end position="419"/>
    </location>
</feature>
<feature type="repeat" description="CXXCXGXG motif" evidence="10">
    <location>
        <begin position="169"/>
        <end position="176"/>
    </location>
</feature>
<sequence>MSLNINNESGLNMADQKRDYYEVLGVAKNASADDLKKAYRVLAKKYHPDANPGNKEAEAKFKEASEAYAVLSDDEKRRQYDQFGHAAFSNGDGGTGGFDFGDIDLGDIFGSFFGGGGGAGGFDFFGGGGRKRSNSPQKGDNIHYSLRINFDEAVKGCKKEITLDMKEECGTCHGSGAKAGTTPVTCSKCGGSGQVTFTQQSLFGMVRNVQTCPDCHGTGKIVKDKCPDCRGTGYITRRKTIEVDIPAGIDDGQAIRIRDKGEPGVNGGPRGDLLVEVHVPSHPNFRRNGFDIYSSVPISFTQAALGGDIRIRTIDGDVIYAIKPGTQTDSRVRLRGKGVPTLRNKEVRGDHYITFIVQTPAALTKEQKRILEELDATFETRFRAKANQADVKSDDKSSDSSAVKDDDKSKKNKGKKKSFADNIKENLKDLFE</sequence>
<dbReference type="FunFam" id="1.10.287.110:FF:000034">
    <property type="entry name" value="Chaperone protein DnaJ"/>
    <property type="match status" value="1"/>
</dbReference>
<gene>
    <name evidence="10" type="primary">dnaJ</name>
    <name evidence="15" type="ORF">GCWU0000282_000310</name>
</gene>
<keyword evidence="3 10" id="KW-0677">Repeat</keyword>
<evidence type="ECO:0000256" key="9">
    <source>
        <dbReference type="ARBA" id="ARBA00067609"/>
    </source>
</evidence>
<keyword evidence="2 10" id="KW-0479">Metal-binding</keyword>
<dbReference type="GO" id="GO:0005737">
    <property type="term" value="C:cytoplasm"/>
    <property type="evidence" value="ECO:0007669"/>
    <property type="project" value="UniProtKB-SubCell"/>
</dbReference>
<feature type="binding site" evidence="10">
    <location>
        <position position="189"/>
    </location>
    <ligand>
        <name>Zn(2+)</name>
        <dbReference type="ChEBI" id="CHEBI:29105"/>
        <label>2</label>
    </ligand>
</feature>
<organism evidence="15 16">
    <name type="scientific">Catonella morbi ATCC 51271</name>
    <dbReference type="NCBI Taxonomy" id="592026"/>
    <lineage>
        <taxon>Bacteria</taxon>
        <taxon>Bacillati</taxon>
        <taxon>Bacillota</taxon>
        <taxon>Clostridia</taxon>
        <taxon>Lachnospirales</taxon>
        <taxon>Lachnospiraceae</taxon>
        <taxon>Catonella</taxon>
    </lineage>
</organism>
<evidence type="ECO:0000256" key="6">
    <source>
        <dbReference type="ARBA" id="ARBA00023186"/>
    </source>
</evidence>
<dbReference type="InterPro" id="IPR012724">
    <property type="entry name" value="DnaJ"/>
</dbReference>
<evidence type="ECO:0000256" key="4">
    <source>
        <dbReference type="ARBA" id="ARBA00022771"/>
    </source>
</evidence>
<evidence type="ECO:0000313" key="15">
    <source>
        <dbReference type="EMBL" id="ESL04596.1"/>
    </source>
</evidence>
<dbReference type="GO" id="GO:0009408">
    <property type="term" value="P:response to heat"/>
    <property type="evidence" value="ECO:0007669"/>
    <property type="project" value="InterPro"/>
</dbReference>
<dbReference type="GO" id="GO:0005524">
    <property type="term" value="F:ATP binding"/>
    <property type="evidence" value="ECO:0007669"/>
    <property type="project" value="InterPro"/>
</dbReference>
<dbReference type="STRING" id="592026.GCWU0000282_000310"/>
<reference evidence="15 16" key="1">
    <citation type="submission" date="2013-06" db="EMBL/GenBank/DDBJ databases">
        <authorList>
            <person name="Weinstock G."/>
            <person name="Sodergren E."/>
            <person name="Clifton S."/>
            <person name="Fulton L."/>
            <person name="Fulton B."/>
            <person name="Courtney L."/>
            <person name="Fronick C."/>
            <person name="Harrison M."/>
            <person name="Strong C."/>
            <person name="Farmer C."/>
            <person name="Delahaunty K."/>
            <person name="Markovic C."/>
            <person name="Hall O."/>
            <person name="Minx P."/>
            <person name="Tomlinson C."/>
            <person name="Mitreva M."/>
            <person name="Nelson J."/>
            <person name="Hou S."/>
            <person name="Wollam A."/>
            <person name="Pepin K.H."/>
            <person name="Johnson M."/>
            <person name="Bhonagiri V."/>
            <person name="Nash W.E."/>
            <person name="Warren W."/>
            <person name="Chinwalla A."/>
            <person name="Mardis E.R."/>
            <person name="Wilson R.K."/>
        </authorList>
    </citation>
    <scope>NUCLEOTIDE SEQUENCE [LARGE SCALE GENOMIC DNA]</scope>
    <source>
        <strain evidence="15 16">ATCC 51271</strain>
    </source>
</reference>
<dbReference type="PANTHER" id="PTHR43096">
    <property type="entry name" value="DNAJ HOMOLOG 1, MITOCHONDRIAL-RELATED"/>
    <property type="match status" value="1"/>
</dbReference>
<feature type="binding site" evidence="10">
    <location>
        <position position="226"/>
    </location>
    <ligand>
        <name>Zn(2+)</name>
        <dbReference type="ChEBI" id="CHEBI:29105"/>
        <label>1</label>
    </ligand>
</feature>
<feature type="binding site" evidence="10">
    <location>
        <position position="186"/>
    </location>
    <ligand>
        <name>Zn(2+)</name>
        <dbReference type="ChEBI" id="CHEBI:29105"/>
        <label>2</label>
    </ligand>
</feature>
<evidence type="ECO:0000259" key="13">
    <source>
        <dbReference type="PROSITE" id="PS50076"/>
    </source>
</evidence>
<dbReference type="CDD" id="cd10747">
    <property type="entry name" value="DnaJ_C"/>
    <property type="match status" value="1"/>
</dbReference>
<dbReference type="GO" id="GO:0006260">
    <property type="term" value="P:DNA replication"/>
    <property type="evidence" value="ECO:0007669"/>
    <property type="project" value="UniProtKB-KW"/>
</dbReference>
<comment type="caution">
    <text evidence="15">The sequence shown here is derived from an EMBL/GenBank/DDBJ whole genome shotgun (WGS) entry which is preliminary data.</text>
</comment>
<feature type="binding site" evidence="10">
    <location>
        <position position="169"/>
    </location>
    <ligand>
        <name>Zn(2+)</name>
        <dbReference type="ChEBI" id="CHEBI:29105"/>
        <label>1</label>
    </ligand>
</feature>
<protein>
    <recommendedName>
        <fullName evidence="9 10">Chaperone protein DnaJ</fullName>
    </recommendedName>
</protein>
<dbReference type="eggNOG" id="COG0484">
    <property type="taxonomic scope" value="Bacteria"/>
</dbReference>
<feature type="repeat" description="CXXCXGXG motif" evidence="10">
    <location>
        <begin position="186"/>
        <end position="193"/>
    </location>
</feature>
<feature type="domain" description="J" evidence="13">
    <location>
        <begin position="19"/>
        <end position="84"/>
    </location>
</feature>
<keyword evidence="10" id="KW-0963">Cytoplasm</keyword>
<keyword evidence="6 10" id="KW-0143">Chaperone</keyword>
<dbReference type="PROSITE" id="PS51188">
    <property type="entry name" value="ZF_CR"/>
    <property type="match status" value="1"/>
</dbReference>
<evidence type="ECO:0000313" key="16">
    <source>
        <dbReference type="Proteomes" id="UP000018227"/>
    </source>
</evidence>
<dbReference type="GO" id="GO:0031072">
    <property type="term" value="F:heat shock protein binding"/>
    <property type="evidence" value="ECO:0007669"/>
    <property type="project" value="InterPro"/>
</dbReference>
<dbReference type="SUPFAM" id="SSF57938">
    <property type="entry name" value="DnaJ/Hsp40 cysteine-rich domain"/>
    <property type="match status" value="1"/>
</dbReference>
<dbReference type="PRINTS" id="PR00625">
    <property type="entry name" value="JDOMAIN"/>
</dbReference>
<dbReference type="InterPro" id="IPR036410">
    <property type="entry name" value="HSP_DnaJ_Cys-rich_dom_sf"/>
</dbReference>
<dbReference type="InterPro" id="IPR036869">
    <property type="entry name" value="J_dom_sf"/>
</dbReference>
<dbReference type="Proteomes" id="UP000018227">
    <property type="component" value="Unassembled WGS sequence"/>
</dbReference>
<keyword evidence="16" id="KW-1185">Reference proteome</keyword>
<feature type="compositionally biased region" description="Basic and acidic residues" evidence="12">
    <location>
        <begin position="391"/>
        <end position="409"/>
    </location>
</feature>
<evidence type="ECO:0000256" key="3">
    <source>
        <dbReference type="ARBA" id="ARBA00022737"/>
    </source>
</evidence>
<feature type="repeat" description="CXXCXGXG motif" evidence="10">
    <location>
        <begin position="226"/>
        <end position="233"/>
    </location>
</feature>
<comment type="domain">
    <text evidence="10">The J domain is necessary and sufficient to stimulate DnaK ATPase activity. Zinc center 1 plays an important role in the autonomous, DnaK-independent chaperone activity of DnaJ. Zinc center 2 is essential for interaction with DnaK and for DnaJ activity.</text>
</comment>
<name>V2YAD2_9FIRM</name>
<dbReference type="HAMAP" id="MF_01152">
    <property type="entry name" value="DnaJ"/>
    <property type="match status" value="1"/>
</dbReference>
<feature type="binding site" evidence="10">
    <location>
        <position position="212"/>
    </location>
    <ligand>
        <name>Zn(2+)</name>
        <dbReference type="ChEBI" id="CHEBI:29105"/>
        <label>2</label>
    </ligand>
</feature>
<dbReference type="SUPFAM" id="SSF46565">
    <property type="entry name" value="Chaperone J-domain"/>
    <property type="match status" value="1"/>
</dbReference>
<dbReference type="GO" id="GO:0051082">
    <property type="term" value="F:unfolded protein binding"/>
    <property type="evidence" value="ECO:0007669"/>
    <property type="project" value="UniProtKB-UniRule"/>
</dbReference>
<dbReference type="GO" id="GO:0008270">
    <property type="term" value="F:zinc ion binding"/>
    <property type="evidence" value="ECO:0007669"/>
    <property type="project" value="UniProtKB-UniRule"/>
</dbReference>
<dbReference type="InterPro" id="IPR001623">
    <property type="entry name" value="DnaJ_domain"/>
</dbReference>
<dbReference type="SUPFAM" id="SSF49493">
    <property type="entry name" value="HSP40/DnaJ peptide-binding domain"/>
    <property type="match status" value="2"/>
</dbReference>
<dbReference type="FunFam" id="2.10.230.10:FF:000002">
    <property type="entry name" value="Molecular chaperone DnaJ"/>
    <property type="match status" value="1"/>
</dbReference>
<feature type="binding site" evidence="10">
    <location>
        <position position="215"/>
    </location>
    <ligand>
        <name>Zn(2+)</name>
        <dbReference type="ChEBI" id="CHEBI:29105"/>
        <label>2</label>
    </ligand>
</feature>
<dbReference type="PANTHER" id="PTHR43096:SF10">
    <property type="entry name" value="CHAPERONE PROTEIN DNAJ A6, CHLOROPLASTIC"/>
    <property type="match status" value="1"/>
</dbReference>
<dbReference type="SMART" id="SM00271">
    <property type="entry name" value="DnaJ"/>
    <property type="match status" value="1"/>
</dbReference>
<dbReference type="Gene3D" id="1.10.287.110">
    <property type="entry name" value="DnaJ domain"/>
    <property type="match status" value="1"/>
</dbReference>
<dbReference type="InterPro" id="IPR018253">
    <property type="entry name" value="DnaJ_domain_CS"/>
</dbReference>
<feature type="zinc finger region" description="CR-type" evidence="11">
    <location>
        <begin position="156"/>
        <end position="238"/>
    </location>
</feature>
<feature type="binding site" evidence="10">
    <location>
        <position position="229"/>
    </location>
    <ligand>
        <name>Zn(2+)</name>
        <dbReference type="ChEBI" id="CHEBI:29105"/>
        <label>1</label>
    </ligand>
</feature>
<feature type="domain" description="CR-type" evidence="14">
    <location>
        <begin position="156"/>
        <end position="238"/>
    </location>
</feature>
<evidence type="ECO:0000259" key="14">
    <source>
        <dbReference type="PROSITE" id="PS51188"/>
    </source>
</evidence>
<keyword evidence="1 10" id="KW-0235">DNA replication</keyword>
<keyword evidence="5 10" id="KW-0862">Zinc</keyword>
<dbReference type="Pfam" id="PF00226">
    <property type="entry name" value="DnaJ"/>
    <property type="match status" value="1"/>
</dbReference>
<dbReference type="EMBL" id="ACIL03000003">
    <property type="protein sequence ID" value="ESL04596.1"/>
    <property type="molecule type" value="Genomic_DNA"/>
</dbReference>
<comment type="cofactor">
    <cofactor evidence="10">
        <name>Zn(2+)</name>
        <dbReference type="ChEBI" id="CHEBI:29105"/>
    </cofactor>
    <text evidence="10">Binds 2 Zn(2+) ions per monomer.</text>
</comment>
<dbReference type="NCBIfam" id="NF008035">
    <property type="entry name" value="PRK10767.1"/>
    <property type="match status" value="1"/>
</dbReference>
<dbReference type="Gene3D" id="2.10.230.10">
    <property type="entry name" value="Heat shock protein DnaJ, cysteine-rich domain"/>
    <property type="match status" value="1"/>
</dbReference>
<dbReference type="AlphaFoldDB" id="V2YAD2"/>
<dbReference type="GO" id="GO:0042026">
    <property type="term" value="P:protein refolding"/>
    <property type="evidence" value="ECO:0007669"/>
    <property type="project" value="TreeGrafter"/>
</dbReference>
<dbReference type="PROSITE" id="PS50076">
    <property type="entry name" value="DNAJ_2"/>
    <property type="match status" value="1"/>
</dbReference>
<keyword evidence="10" id="KW-0346">Stress response</keyword>
<comment type="similarity">
    <text evidence="8 10">Belongs to the DnaJ family.</text>
</comment>
<dbReference type="InterPro" id="IPR001305">
    <property type="entry name" value="HSP_DnaJ_Cys-rich_dom"/>
</dbReference>
<dbReference type="HOGENOM" id="CLU_017633_0_7_9"/>
<dbReference type="Pfam" id="PF00684">
    <property type="entry name" value="DnaJ_CXXCXGXG"/>
    <property type="match status" value="1"/>
</dbReference>
<dbReference type="Pfam" id="PF01556">
    <property type="entry name" value="DnaJ_C"/>
    <property type="match status" value="1"/>
</dbReference>
<comment type="subunit">
    <text evidence="10">Homodimer.</text>
</comment>
<dbReference type="CDD" id="cd06257">
    <property type="entry name" value="DnaJ"/>
    <property type="match status" value="1"/>
</dbReference>
<dbReference type="InterPro" id="IPR008971">
    <property type="entry name" value="HSP40/DnaJ_pept-bd"/>
</dbReference>
<evidence type="ECO:0000256" key="2">
    <source>
        <dbReference type="ARBA" id="ARBA00022723"/>
    </source>
</evidence>
<dbReference type="CDD" id="cd10719">
    <property type="entry name" value="DnaJ_zf"/>
    <property type="match status" value="1"/>
</dbReference>
<feature type="repeat" description="CXXCXGXG motif" evidence="10">
    <location>
        <begin position="212"/>
        <end position="219"/>
    </location>
</feature>
<comment type="subcellular location">
    <subcellularLocation>
        <location evidence="10">Cytoplasm</location>
    </subcellularLocation>
</comment>
<evidence type="ECO:0000256" key="7">
    <source>
        <dbReference type="ARBA" id="ARBA00053423"/>
    </source>
</evidence>
<evidence type="ECO:0000256" key="12">
    <source>
        <dbReference type="SAM" id="MobiDB-lite"/>
    </source>
</evidence>
<evidence type="ECO:0000256" key="10">
    <source>
        <dbReference type="HAMAP-Rule" id="MF_01152"/>
    </source>
</evidence>
<dbReference type="FunFam" id="2.60.260.20:FF:000005">
    <property type="entry name" value="Chaperone protein dnaJ 1, mitochondrial"/>
    <property type="match status" value="1"/>
</dbReference>
<dbReference type="Gene3D" id="2.60.260.20">
    <property type="entry name" value="Urease metallochaperone UreE, N-terminal domain"/>
    <property type="match status" value="2"/>
</dbReference>
<keyword evidence="4 10" id="KW-0863">Zinc-finger</keyword>
<evidence type="ECO:0000256" key="11">
    <source>
        <dbReference type="PROSITE-ProRule" id="PRU00546"/>
    </source>
</evidence>
<proteinExistence type="inferred from homology"/>
<evidence type="ECO:0000256" key="1">
    <source>
        <dbReference type="ARBA" id="ARBA00022705"/>
    </source>
</evidence>
<comment type="function">
    <text evidence="7 10">Participates actively in the response to hyperosmotic and heat shock by preventing the aggregation of stress-denatured proteins and by disaggregating proteins, also in an autonomous, DnaK-independent fashion. Unfolded proteins bind initially to DnaJ; upon interaction with the DnaJ-bound protein, DnaK hydrolyzes its bound ATP, resulting in the formation of a stable complex. GrpE releases ADP from DnaK; ATP binding to DnaK triggers the release of the substrate protein, thus completing the reaction cycle. Several rounds of ATP-dependent interactions between DnaJ, DnaK and GrpE are required for fully efficient folding. Also involved, together with DnaK and GrpE, in the DNA replication of plasmids through activation of initiation proteins.</text>
</comment>
<evidence type="ECO:0000256" key="5">
    <source>
        <dbReference type="ARBA" id="ARBA00022833"/>
    </source>
</evidence>
<feature type="binding site" evidence="10">
    <location>
        <position position="172"/>
    </location>
    <ligand>
        <name>Zn(2+)</name>
        <dbReference type="ChEBI" id="CHEBI:29105"/>
        <label>1</label>
    </ligand>
</feature>
<dbReference type="InterPro" id="IPR002939">
    <property type="entry name" value="DnaJ_C"/>
</dbReference>
<dbReference type="PROSITE" id="PS00636">
    <property type="entry name" value="DNAJ_1"/>
    <property type="match status" value="1"/>
</dbReference>
<dbReference type="NCBIfam" id="TIGR02349">
    <property type="entry name" value="DnaJ_bact"/>
    <property type="match status" value="1"/>
</dbReference>
<accession>V2YAD2</accession>